<gene>
    <name evidence="2" type="ORF">PG2017B_1703</name>
</gene>
<proteinExistence type="predicted"/>
<name>A0A4Q5AHG0_9BIFI</name>
<dbReference type="Proteomes" id="UP000291920">
    <property type="component" value="Unassembled WGS sequence"/>
</dbReference>
<keyword evidence="2" id="KW-0808">Transferase</keyword>
<dbReference type="PANTHER" id="PTHR43685">
    <property type="entry name" value="GLYCOSYLTRANSFERASE"/>
    <property type="match status" value="1"/>
</dbReference>
<comment type="caution">
    <text evidence="2">The sequence shown here is derived from an EMBL/GenBank/DDBJ whole genome shotgun (WGS) entry which is preliminary data.</text>
</comment>
<reference evidence="2 3" key="1">
    <citation type="submission" date="2018-12" db="EMBL/GenBank/DDBJ databases">
        <title>Unveiling genomic diversity among members of the Bifidobacterium pseudolongum species, a widely distributed gut commensal of the animal kingdom.</title>
        <authorList>
            <person name="Lugli G.A."/>
            <person name="Duranti S."/>
            <person name="Albert K."/>
            <person name="Mancabelli L."/>
            <person name="Napoli S."/>
            <person name="Viappiani A."/>
            <person name="Anzalone R."/>
            <person name="Longhi G."/>
            <person name="Milani C."/>
            <person name="Turroni F."/>
            <person name="Alessandri G."/>
            <person name="Sela D.A."/>
            <person name="Van Sinderen D."/>
            <person name="Ventura M."/>
        </authorList>
    </citation>
    <scope>NUCLEOTIDE SEQUENCE [LARGE SCALE GENOMIC DNA]</scope>
    <source>
        <strain evidence="2 3">2017B</strain>
    </source>
</reference>
<dbReference type="EMBL" id="RYUT01000004">
    <property type="protein sequence ID" value="RYQ29514.1"/>
    <property type="molecule type" value="Genomic_DNA"/>
</dbReference>
<dbReference type="RefSeq" id="WP_129871185.1">
    <property type="nucleotide sequence ID" value="NZ_RYUO01000004.1"/>
</dbReference>
<dbReference type="Gene3D" id="3.90.550.10">
    <property type="entry name" value="Spore Coat Polysaccharide Biosynthesis Protein SpsA, Chain A"/>
    <property type="match status" value="1"/>
</dbReference>
<dbReference type="InterPro" id="IPR050834">
    <property type="entry name" value="Glycosyltransf_2"/>
</dbReference>
<protein>
    <submittedName>
        <fullName evidence="2">Glycosyl transferase</fullName>
    </submittedName>
</protein>
<evidence type="ECO:0000313" key="2">
    <source>
        <dbReference type="EMBL" id="RYQ29514.1"/>
    </source>
</evidence>
<organism evidence="2 3">
    <name type="scientific">Bifidobacterium pseudolongum subsp. globosum</name>
    <dbReference type="NCBI Taxonomy" id="1690"/>
    <lineage>
        <taxon>Bacteria</taxon>
        <taxon>Bacillati</taxon>
        <taxon>Actinomycetota</taxon>
        <taxon>Actinomycetes</taxon>
        <taxon>Bifidobacteriales</taxon>
        <taxon>Bifidobacteriaceae</taxon>
        <taxon>Bifidobacterium</taxon>
    </lineage>
</organism>
<dbReference type="InterPro" id="IPR001173">
    <property type="entry name" value="Glyco_trans_2-like"/>
</dbReference>
<dbReference type="PANTHER" id="PTHR43685:SF2">
    <property type="entry name" value="GLYCOSYLTRANSFERASE 2-LIKE DOMAIN-CONTAINING PROTEIN"/>
    <property type="match status" value="1"/>
</dbReference>
<feature type="domain" description="Glycosyltransferase 2-like" evidence="1">
    <location>
        <begin position="9"/>
        <end position="136"/>
    </location>
</feature>
<dbReference type="AlphaFoldDB" id="A0A4Q5AHG0"/>
<dbReference type="CDD" id="cd00761">
    <property type="entry name" value="Glyco_tranf_GTA_type"/>
    <property type="match status" value="1"/>
</dbReference>
<accession>A0A4Q5AHG0</accession>
<evidence type="ECO:0000259" key="1">
    <source>
        <dbReference type="Pfam" id="PF00535"/>
    </source>
</evidence>
<sequence>MTDPSIKVSVVIPIYNQEHYLRACLDSLLEQTFTSFEVLAVNDGSTDASAAIVQEYERRDPRFHLIDKPNGGVSAARNTGIAHACGQWIGFIDPDDYVAVDYLQVLYDAATSSDDLPDIVMSTCIACDGARKSRQHFFPEPFTACTPREKKPLYHQLLDGSYQQSKGFVTAIGVPWGKLYLHSFITDNNLHFDPQLTRMEDNLFNIQAFHDARRIMYLDYAGYYYRVSDLLSHTYSGILQGTYHHAINECGSLLEAYGLLDDEDLYRAWNTEQVNLYFQELKAAIDQAPPRWGSVHRAAAQCRRALEARMRRIDNHALARGASIQYAALNNPMVNGAVTGILWLRRYVR</sequence>
<dbReference type="SUPFAM" id="SSF53448">
    <property type="entry name" value="Nucleotide-diphospho-sugar transferases"/>
    <property type="match status" value="1"/>
</dbReference>
<dbReference type="GO" id="GO:0016740">
    <property type="term" value="F:transferase activity"/>
    <property type="evidence" value="ECO:0007669"/>
    <property type="project" value="UniProtKB-KW"/>
</dbReference>
<dbReference type="InterPro" id="IPR029044">
    <property type="entry name" value="Nucleotide-diphossugar_trans"/>
</dbReference>
<dbReference type="Pfam" id="PF00535">
    <property type="entry name" value="Glycos_transf_2"/>
    <property type="match status" value="1"/>
</dbReference>
<evidence type="ECO:0000313" key="3">
    <source>
        <dbReference type="Proteomes" id="UP000291920"/>
    </source>
</evidence>